<dbReference type="AlphaFoldDB" id="A0A1F8GZ84"/>
<evidence type="ECO:0000313" key="3">
    <source>
        <dbReference type="Proteomes" id="UP000179047"/>
    </source>
</evidence>
<organism evidence="2 3">
    <name type="scientific">Candidatus Yanofskybacteria bacterium RIFCSPLOWO2_01_FULL_49_25</name>
    <dbReference type="NCBI Taxonomy" id="1802701"/>
    <lineage>
        <taxon>Bacteria</taxon>
        <taxon>Candidatus Yanofskyibacteriota</taxon>
    </lineage>
</organism>
<protein>
    <recommendedName>
        <fullName evidence="1">RNHCP domain-containing protein</fullName>
    </recommendedName>
</protein>
<dbReference type="InterPro" id="IPR024439">
    <property type="entry name" value="RNHCP"/>
</dbReference>
<comment type="caution">
    <text evidence="2">The sequence shown here is derived from an EMBL/GenBank/DDBJ whole genome shotgun (WGS) entry which is preliminary data.</text>
</comment>
<gene>
    <name evidence="2" type="ORF">A3A33_01390</name>
</gene>
<dbReference type="Pfam" id="PF12647">
    <property type="entry name" value="RNHCP"/>
    <property type="match status" value="1"/>
</dbReference>
<dbReference type="EMBL" id="MGKP01000001">
    <property type="protein sequence ID" value="OGN29958.1"/>
    <property type="molecule type" value="Genomic_DNA"/>
</dbReference>
<reference evidence="2 3" key="1">
    <citation type="journal article" date="2016" name="Nat. Commun.">
        <title>Thousands of microbial genomes shed light on interconnected biogeochemical processes in an aquifer system.</title>
        <authorList>
            <person name="Anantharaman K."/>
            <person name="Brown C.T."/>
            <person name="Hug L.A."/>
            <person name="Sharon I."/>
            <person name="Castelle C.J."/>
            <person name="Probst A.J."/>
            <person name="Thomas B.C."/>
            <person name="Singh A."/>
            <person name="Wilkins M.J."/>
            <person name="Karaoz U."/>
            <person name="Brodie E.L."/>
            <person name="Williams K.H."/>
            <person name="Hubbard S.S."/>
            <person name="Banfield J.F."/>
        </authorList>
    </citation>
    <scope>NUCLEOTIDE SEQUENCE [LARGE SCALE GENOMIC DNA]</scope>
</reference>
<accession>A0A1F8GZ84</accession>
<evidence type="ECO:0000313" key="2">
    <source>
        <dbReference type="EMBL" id="OGN29958.1"/>
    </source>
</evidence>
<evidence type="ECO:0000259" key="1">
    <source>
        <dbReference type="Pfam" id="PF12647"/>
    </source>
</evidence>
<feature type="domain" description="RNHCP" evidence="1">
    <location>
        <begin position="1"/>
        <end position="42"/>
    </location>
</feature>
<sequence>MRPIGITHKSDGVELMLVHQCMSCGKISKNRIAGDDNVATLLAVFDISLNDSEAQQVMRAQGIVACVDREDVERFEHQRV</sequence>
<proteinExistence type="predicted"/>
<dbReference type="Proteomes" id="UP000179047">
    <property type="component" value="Unassembled WGS sequence"/>
</dbReference>
<dbReference type="STRING" id="1802701.A3A33_01390"/>
<name>A0A1F8GZ84_9BACT</name>